<sequence>MITGEIKNKVDAPWDALWTCGISNPLAAKQTTGIASIDMTQPRAHSLKLPSQDLQEGFATCSGSRRRLLRMTNPLVGTDGPVLIDHFEGALNV</sequence>
<gene>
    <name evidence="1" type="ORF">EF834_11720</name>
</gene>
<dbReference type="AlphaFoldDB" id="A0A3S3A8U2"/>
<organism evidence="1 2">
    <name type="scientific">Rhodococcus spongiicola</name>
    <dbReference type="NCBI Taxonomy" id="2487352"/>
    <lineage>
        <taxon>Bacteria</taxon>
        <taxon>Bacillati</taxon>
        <taxon>Actinomycetota</taxon>
        <taxon>Actinomycetes</taxon>
        <taxon>Mycobacteriales</taxon>
        <taxon>Nocardiaceae</taxon>
        <taxon>Rhodococcus</taxon>
    </lineage>
</organism>
<dbReference type="RefSeq" id="WP_127947410.1">
    <property type="nucleotide sequence ID" value="NZ_RKLN01000004.1"/>
</dbReference>
<proteinExistence type="predicted"/>
<name>A0A3S3A8U2_9NOCA</name>
<evidence type="ECO:0000313" key="2">
    <source>
        <dbReference type="Proteomes" id="UP000284333"/>
    </source>
</evidence>
<comment type="caution">
    <text evidence="1">The sequence shown here is derived from an EMBL/GenBank/DDBJ whole genome shotgun (WGS) entry which is preliminary data.</text>
</comment>
<accession>A0A3S3A8U2</accession>
<protein>
    <submittedName>
        <fullName evidence="1">Uncharacterized protein</fullName>
    </submittedName>
</protein>
<dbReference type="Proteomes" id="UP000284333">
    <property type="component" value="Unassembled WGS sequence"/>
</dbReference>
<keyword evidence="2" id="KW-1185">Reference proteome</keyword>
<dbReference type="OrthoDB" id="3197085at2"/>
<evidence type="ECO:0000313" key="1">
    <source>
        <dbReference type="EMBL" id="RVW02282.1"/>
    </source>
</evidence>
<dbReference type="EMBL" id="RKLN01000004">
    <property type="protein sequence ID" value="RVW02282.1"/>
    <property type="molecule type" value="Genomic_DNA"/>
</dbReference>
<reference evidence="1 2" key="1">
    <citation type="submission" date="2018-11" db="EMBL/GenBank/DDBJ databases">
        <title>Rhodococcus spongicola sp. nov. and Rhodococcus xishaensis sp. nov. from marine sponges.</title>
        <authorList>
            <person name="Li L."/>
            <person name="Lin H.W."/>
        </authorList>
    </citation>
    <scope>NUCLEOTIDE SEQUENCE [LARGE SCALE GENOMIC DNA]</scope>
    <source>
        <strain evidence="1 2">LHW50502</strain>
    </source>
</reference>